<name>A0A2K9P2C6_9FIRM</name>
<feature type="domain" description="Radical SAM core" evidence="18">
    <location>
        <begin position="140"/>
        <end position="370"/>
    </location>
</feature>
<dbReference type="FunFam" id="3.40.50.12160:FF:000004">
    <property type="entry name" value="Threonylcarbamoyladenosine tRNA methylthiotransferase MtaB"/>
    <property type="match status" value="1"/>
</dbReference>
<reference evidence="19 20" key="1">
    <citation type="submission" date="2017-04" db="EMBL/GenBank/DDBJ databases">
        <title>Monoglobus pectinilyticus 14 draft genome.</title>
        <authorList>
            <person name="Kim C."/>
            <person name="Rosendale D.I."/>
            <person name="Kelly W.J."/>
            <person name="Tannock G.W."/>
            <person name="Patchett M.L."/>
            <person name="Jordens J.Z."/>
        </authorList>
    </citation>
    <scope>NUCLEOTIDE SEQUENCE [LARGE SCALE GENOMIC DNA]</scope>
    <source>
        <strain evidence="19 20">14</strain>
    </source>
</reference>
<dbReference type="InterPro" id="IPR002792">
    <property type="entry name" value="TRAM_dom"/>
</dbReference>
<keyword evidence="5" id="KW-0963">Cytoplasm</keyword>
<gene>
    <name evidence="19" type="ORF">B9O19_01262</name>
</gene>
<protein>
    <recommendedName>
        <fullName evidence="15">Threonylcarbamoyladenosine tRNA methylthiotransferase MtaB</fullName>
        <ecNumber evidence="3">2.8.4.5</ecNumber>
    </recommendedName>
    <alternativeName>
        <fullName evidence="12">tRNA-t(6)A37 methylthiotransferase</fullName>
    </alternativeName>
</protein>
<dbReference type="Pfam" id="PF00919">
    <property type="entry name" value="UPF0004"/>
    <property type="match status" value="1"/>
</dbReference>
<dbReference type="InterPro" id="IPR038135">
    <property type="entry name" value="Methylthiotransferase_N_sf"/>
</dbReference>
<dbReference type="NCBIfam" id="TIGR00089">
    <property type="entry name" value="MiaB/RimO family radical SAM methylthiotransferase"/>
    <property type="match status" value="1"/>
</dbReference>
<keyword evidence="9" id="KW-0479">Metal-binding</keyword>
<dbReference type="PROSITE" id="PS51918">
    <property type="entry name" value="RADICAL_SAM"/>
    <property type="match status" value="1"/>
</dbReference>
<dbReference type="PANTHER" id="PTHR11918">
    <property type="entry name" value="RADICAL SAM PROTEINS"/>
    <property type="match status" value="1"/>
</dbReference>
<dbReference type="RefSeq" id="WP_336304076.1">
    <property type="nucleotide sequence ID" value="NZ_DBGCFQ010000079.1"/>
</dbReference>
<dbReference type="NCBIfam" id="TIGR01579">
    <property type="entry name" value="MiaB-like-C"/>
    <property type="match status" value="1"/>
</dbReference>
<keyword evidence="20" id="KW-1185">Reference proteome</keyword>
<evidence type="ECO:0000313" key="19">
    <source>
        <dbReference type="EMBL" id="AUO19423.1"/>
    </source>
</evidence>
<evidence type="ECO:0000256" key="8">
    <source>
        <dbReference type="ARBA" id="ARBA00022694"/>
    </source>
</evidence>
<proteinExistence type="inferred from homology"/>
<evidence type="ECO:0000256" key="11">
    <source>
        <dbReference type="ARBA" id="ARBA00023014"/>
    </source>
</evidence>
<evidence type="ECO:0000256" key="9">
    <source>
        <dbReference type="ARBA" id="ARBA00022723"/>
    </source>
</evidence>
<dbReference type="Pfam" id="PF04055">
    <property type="entry name" value="Radical_SAM"/>
    <property type="match status" value="1"/>
</dbReference>
<evidence type="ECO:0000256" key="14">
    <source>
        <dbReference type="ARBA" id="ARBA00061574"/>
    </source>
</evidence>
<comment type="function">
    <text evidence="2">Catalyzes the methylthiolation of N6-threonylcarbamoyladenosine (t(6)A), leading to the formation of 2-methylthio-N6-threonylcarbamoyladenosine (ms(2)t(6)A) at position 37 in tRNAs that read codons beginning with adenine.</text>
</comment>
<evidence type="ECO:0000256" key="13">
    <source>
        <dbReference type="ARBA" id="ARBA00051661"/>
    </source>
</evidence>
<dbReference type="Gene3D" id="3.40.50.12160">
    <property type="entry name" value="Methylthiotransferase, N-terminal domain"/>
    <property type="match status" value="1"/>
</dbReference>
<dbReference type="GO" id="GO:0035598">
    <property type="term" value="F:tRNA (N(6)-L-threonylcarbamoyladenosine(37)-C(2))-methylthiotransferase activity"/>
    <property type="evidence" value="ECO:0007669"/>
    <property type="project" value="UniProtKB-EC"/>
</dbReference>
<dbReference type="PROSITE" id="PS51449">
    <property type="entry name" value="MTTASE_N"/>
    <property type="match status" value="1"/>
</dbReference>
<evidence type="ECO:0000256" key="12">
    <source>
        <dbReference type="ARBA" id="ARBA00031213"/>
    </source>
</evidence>
<evidence type="ECO:0000256" key="3">
    <source>
        <dbReference type="ARBA" id="ARBA00013273"/>
    </source>
</evidence>
<dbReference type="GO" id="GO:0051539">
    <property type="term" value="F:4 iron, 4 sulfur cluster binding"/>
    <property type="evidence" value="ECO:0007669"/>
    <property type="project" value="UniProtKB-KW"/>
</dbReference>
<keyword evidence="10" id="KW-0408">Iron</keyword>
<dbReference type="SFLD" id="SFLDS00029">
    <property type="entry name" value="Radical_SAM"/>
    <property type="match status" value="1"/>
</dbReference>
<dbReference type="InterPro" id="IPR006467">
    <property type="entry name" value="MiaB-like_bact"/>
</dbReference>
<dbReference type="PANTHER" id="PTHR11918:SF45">
    <property type="entry name" value="THREONYLCARBAMOYLADENOSINE TRNA METHYLTHIOTRANSFERASE"/>
    <property type="match status" value="1"/>
</dbReference>
<evidence type="ECO:0000259" key="16">
    <source>
        <dbReference type="PROSITE" id="PS50926"/>
    </source>
</evidence>
<dbReference type="EC" id="2.8.4.5" evidence="3"/>
<evidence type="ECO:0000256" key="4">
    <source>
        <dbReference type="ARBA" id="ARBA00022485"/>
    </source>
</evidence>
<evidence type="ECO:0000256" key="6">
    <source>
        <dbReference type="ARBA" id="ARBA00022679"/>
    </source>
</evidence>
<keyword evidence="6 19" id="KW-0808">Transferase</keyword>
<comment type="catalytic activity">
    <reaction evidence="13">
        <text>N(6)-L-threonylcarbamoyladenosine(37) in tRNA + (sulfur carrier)-SH + AH2 + 2 S-adenosyl-L-methionine = 2-methylsulfanyl-N(6)-L-threonylcarbamoyladenosine(37) in tRNA + (sulfur carrier)-H + 5'-deoxyadenosine + L-methionine + A + S-adenosyl-L-homocysteine + 2 H(+)</text>
        <dbReference type="Rhea" id="RHEA:37075"/>
        <dbReference type="Rhea" id="RHEA-COMP:10163"/>
        <dbReference type="Rhea" id="RHEA-COMP:11092"/>
        <dbReference type="Rhea" id="RHEA-COMP:14737"/>
        <dbReference type="Rhea" id="RHEA-COMP:14739"/>
        <dbReference type="ChEBI" id="CHEBI:13193"/>
        <dbReference type="ChEBI" id="CHEBI:15378"/>
        <dbReference type="ChEBI" id="CHEBI:17319"/>
        <dbReference type="ChEBI" id="CHEBI:17499"/>
        <dbReference type="ChEBI" id="CHEBI:29917"/>
        <dbReference type="ChEBI" id="CHEBI:57844"/>
        <dbReference type="ChEBI" id="CHEBI:57856"/>
        <dbReference type="ChEBI" id="CHEBI:59789"/>
        <dbReference type="ChEBI" id="CHEBI:64428"/>
        <dbReference type="ChEBI" id="CHEBI:74418"/>
        <dbReference type="ChEBI" id="CHEBI:74420"/>
        <dbReference type="EC" id="2.8.4.5"/>
    </reaction>
</comment>
<dbReference type="InterPro" id="IPR058240">
    <property type="entry name" value="rSAM_sf"/>
</dbReference>
<evidence type="ECO:0000256" key="10">
    <source>
        <dbReference type="ARBA" id="ARBA00023004"/>
    </source>
</evidence>
<evidence type="ECO:0000256" key="2">
    <source>
        <dbReference type="ARBA" id="ARBA00002399"/>
    </source>
</evidence>
<evidence type="ECO:0000259" key="18">
    <source>
        <dbReference type="PROSITE" id="PS51918"/>
    </source>
</evidence>
<dbReference type="InterPro" id="IPR023404">
    <property type="entry name" value="rSAM_horseshoe"/>
</dbReference>
<dbReference type="InterPro" id="IPR013848">
    <property type="entry name" value="Methylthiotransferase_N"/>
</dbReference>
<sequence>MTKITVKFITLGCKTNIYESESMAELFRESGYEIITDDNAPADVCVVNTCTVTGMGARKSRQQIRRAKRQNPNALIAVTGCFSQTSPEEVRELGADIIIGNKGRSKIVELVKAAEQGKKADIVDNILTEHEYEELPVTHTQSRVRANIKIEDGCNNFCTYCIIPYARGPVRSRNIEKIVSEAETLAENGYKEVVLTGIHIGSYGKDLNNGLKLIDVIESVNNVKGIERIRLGSIEPVIITQDFVSRAKNLTKLCPQFHLSLQSGSNATLKRMNRHYTSEEFKKAVELLRENIPDTSITTDLMVGFSGETQDEFLESYEFCKSIGFMQMHIFKYSIREGTAAEKLPDRIRGEIKEDRSRQMIELAENMKEKFYRKYEGKIVSILAEQEKEAGIYHGTTPNHMDVLFNCPSHNIAGETLKAKLTEYKNGFIHGELL</sequence>
<dbReference type="InterPro" id="IPR006638">
    <property type="entry name" value="Elp3/MiaA/NifB-like_rSAM"/>
</dbReference>
<dbReference type="Proteomes" id="UP000235589">
    <property type="component" value="Chromosome"/>
</dbReference>
<dbReference type="SMART" id="SM00729">
    <property type="entry name" value="Elp3"/>
    <property type="match status" value="1"/>
</dbReference>
<keyword evidence="4" id="KW-0004">4Fe-4S</keyword>
<dbReference type="SFLD" id="SFLDG01061">
    <property type="entry name" value="methylthiotransferase"/>
    <property type="match status" value="1"/>
</dbReference>
<dbReference type="KEGG" id="mpec:B9O19_01262"/>
<dbReference type="SUPFAM" id="SSF102114">
    <property type="entry name" value="Radical SAM enzymes"/>
    <property type="match status" value="1"/>
</dbReference>
<organism evidence="19 20">
    <name type="scientific">Monoglobus pectinilyticus</name>
    <dbReference type="NCBI Taxonomy" id="1981510"/>
    <lineage>
        <taxon>Bacteria</taxon>
        <taxon>Bacillati</taxon>
        <taxon>Bacillota</taxon>
        <taxon>Clostridia</taxon>
        <taxon>Monoglobales</taxon>
        <taxon>Monoglobaceae</taxon>
        <taxon>Monoglobus</taxon>
    </lineage>
</organism>
<keyword evidence="8" id="KW-0819">tRNA processing</keyword>
<comment type="cofactor">
    <cofactor evidence="1">
        <name>[4Fe-4S] cluster</name>
        <dbReference type="ChEBI" id="CHEBI:49883"/>
    </cofactor>
</comment>
<evidence type="ECO:0000256" key="1">
    <source>
        <dbReference type="ARBA" id="ARBA00001966"/>
    </source>
</evidence>
<dbReference type="FunFam" id="3.80.30.20:FF:000001">
    <property type="entry name" value="tRNA-2-methylthio-N(6)-dimethylallyladenosine synthase 2"/>
    <property type="match status" value="1"/>
</dbReference>
<evidence type="ECO:0000313" key="20">
    <source>
        <dbReference type="Proteomes" id="UP000235589"/>
    </source>
</evidence>
<feature type="domain" description="TRAM" evidence="16">
    <location>
        <begin position="373"/>
        <end position="434"/>
    </location>
</feature>
<keyword evidence="7" id="KW-0949">S-adenosyl-L-methionine</keyword>
<dbReference type="EMBL" id="CP020991">
    <property type="protein sequence ID" value="AUO19423.1"/>
    <property type="molecule type" value="Genomic_DNA"/>
</dbReference>
<dbReference type="CDD" id="cd01335">
    <property type="entry name" value="Radical_SAM"/>
    <property type="match status" value="1"/>
</dbReference>
<dbReference type="GO" id="GO:0046872">
    <property type="term" value="F:metal ion binding"/>
    <property type="evidence" value="ECO:0007669"/>
    <property type="project" value="UniProtKB-KW"/>
</dbReference>
<evidence type="ECO:0000256" key="7">
    <source>
        <dbReference type="ARBA" id="ARBA00022691"/>
    </source>
</evidence>
<dbReference type="Gene3D" id="3.80.30.20">
    <property type="entry name" value="tm_1862 like domain"/>
    <property type="match status" value="1"/>
</dbReference>
<dbReference type="InterPro" id="IPR005839">
    <property type="entry name" value="Methylthiotransferase"/>
</dbReference>
<evidence type="ECO:0000256" key="15">
    <source>
        <dbReference type="ARBA" id="ARBA00069898"/>
    </source>
</evidence>
<accession>A0A2K9P2C6</accession>
<dbReference type="InterPro" id="IPR007197">
    <property type="entry name" value="rSAM"/>
</dbReference>
<dbReference type="PROSITE" id="PS01278">
    <property type="entry name" value="MTTASE_RADICAL"/>
    <property type="match status" value="1"/>
</dbReference>
<comment type="similarity">
    <text evidence="14">Belongs to the methylthiotransferase family. MtaB subfamily.</text>
</comment>
<dbReference type="PROSITE" id="PS50926">
    <property type="entry name" value="TRAM"/>
    <property type="match status" value="1"/>
</dbReference>
<dbReference type="SFLD" id="SFLDF00295">
    <property type="entry name" value="threonylcarbamoyladenosine_tRN"/>
    <property type="match status" value="1"/>
</dbReference>
<dbReference type="InterPro" id="IPR034557">
    <property type="entry name" value="ThrcA_tRNA_MEthiotransferase"/>
</dbReference>
<keyword evidence="11" id="KW-0411">Iron-sulfur</keyword>
<dbReference type="AlphaFoldDB" id="A0A2K9P2C6"/>
<dbReference type="InterPro" id="IPR020612">
    <property type="entry name" value="Methylthiotransferase_CS"/>
</dbReference>
<feature type="domain" description="MTTase N-terminal" evidence="17">
    <location>
        <begin position="4"/>
        <end position="116"/>
    </location>
</feature>
<evidence type="ECO:0000256" key="5">
    <source>
        <dbReference type="ARBA" id="ARBA00022490"/>
    </source>
</evidence>
<dbReference type="SFLD" id="SFLDG01082">
    <property type="entry name" value="B12-binding_domain_containing"/>
    <property type="match status" value="1"/>
</dbReference>
<evidence type="ECO:0000259" key="17">
    <source>
        <dbReference type="PROSITE" id="PS51449"/>
    </source>
</evidence>